<keyword evidence="6 12" id="KW-0472">Membrane</keyword>
<feature type="transmembrane region" description="Helical" evidence="12">
    <location>
        <begin position="555"/>
        <end position="578"/>
    </location>
</feature>
<dbReference type="EMBL" id="CAJOBA010008217">
    <property type="protein sequence ID" value="CAF3823064.1"/>
    <property type="molecule type" value="Genomic_DNA"/>
</dbReference>
<protein>
    <recommendedName>
        <fullName evidence="10">Transporter</fullName>
    </recommendedName>
</protein>
<feature type="transmembrane region" description="Helical" evidence="12">
    <location>
        <begin position="483"/>
        <end position="508"/>
    </location>
</feature>
<feature type="binding site" evidence="8">
    <location>
        <position position="356"/>
    </location>
    <ligand>
        <name>Na(+)</name>
        <dbReference type="ChEBI" id="CHEBI:29101"/>
        <label>1</label>
    </ligand>
</feature>
<feature type="transmembrane region" description="Helical" evidence="12">
    <location>
        <begin position="300"/>
        <end position="320"/>
    </location>
</feature>
<dbReference type="InterPro" id="IPR000175">
    <property type="entry name" value="Na/ntran_symport"/>
</dbReference>
<gene>
    <name evidence="13" type="ORF">OVA965_LOCUS17224</name>
    <name evidence="14" type="ORF">TMI583_LOCUS17234</name>
</gene>
<dbReference type="AlphaFoldDB" id="A0A8S2E4M1"/>
<dbReference type="PROSITE" id="PS00610">
    <property type="entry name" value="NA_NEUROTRAN_SYMP_1"/>
    <property type="match status" value="1"/>
</dbReference>
<dbReference type="GO" id="GO:0015179">
    <property type="term" value="F:L-amino acid transmembrane transporter activity"/>
    <property type="evidence" value="ECO:0007669"/>
    <property type="project" value="TreeGrafter"/>
</dbReference>
<evidence type="ECO:0000256" key="10">
    <source>
        <dbReference type="RuleBase" id="RU003732"/>
    </source>
</evidence>
<keyword evidence="7" id="KW-0325">Glycoprotein</keyword>
<proteinExistence type="inferred from homology"/>
<keyword evidence="10" id="KW-0769">Symport</keyword>
<keyword evidence="9" id="KW-1015">Disulfide bond</keyword>
<dbReference type="PANTHER" id="PTHR11616">
    <property type="entry name" value="SODIUM/CHLORIDE DEPENDENT TRANSPORTER"/>
    <property type="match status" value="1"/>
</dbReference>
<evidence type="ECO:0000256" key="3">
    <source>
        <dbReference type="ARBA" id="ARBA00022448"/>
    </source>
</evidence>
<feature type="compositionally biased region" description="Polar residues" evidence="11">
    <location>
        <begin position="65"/>
        <end position="74"/>
    </location>
</feature>
<evidence type="ECO:0000256" key="7">
    <source>
        <dbReference type="ARBA" id="ARBA00023180"/>
    </source>
</evidence>
<evidence type="ECO:0000256" key="9">
    <source>
        <dbReference type="PIRSR" id="PIRSR600175-2"/>
    </source>
</evidence>
<dbReference type="PANTHER" id="PTHR11616:SF321">
    <property type="entry name" value="SODIUM-DEPENDENT NUTRIENT AMINO ACID TRANSPORTER 1-RELATED"/>
    <property type="match status" value="1"/>
</dbReference>
<comment type="subcellular location">
    <subcellularLocation>
        <location evidence="1">Membrane</location>
        <topology evidence="1">Multi-pass membrane protein</topology>
    </subcellularLocation>
</comment>
<dbReference type="Proteomes" id="UP000677228">
    <property type="component" value="Unassembled WGS sequence"/>
</dbReference>
<feature type="disulfide bond" evidence="9">
    <location>
        <begin position="203"/>
        <end position="212"/>
    </location>
</feature>
<accession>A0A8S2E4M1</accession>
<evidence type="ECO:0000256" key="12">
    <source>
        <dbReference type="SAM" id="Phobius"/>
    </source>
</evidence>
<keyword evidence="8" id="KW-0915">Sodium</keyword>
<dbReference type="SUPFAM" id="SSF161070">
    <property type="entry name" value="SNF-like"/>
    <property type="match status" value="1"/>
</dbReference>
<feature type="transmembrane region" description="Helical" evidence="12">
    <location>
        <begin position="164"/>
        <end position="192"/>
    </location>
</feature>
<feature type="transmembrane region" description="Helical" evidence="12">
    <location>
        <begin position="442"/>
        <end position="462"/>
    </location>
</feature>
<comment type="similarity">
    <text evidence="2 10">Belongs to the sodium:neurotransmitter symporter (SNF) (TC 2.A.22) family.</text>
</comment>
<dbReference type="PROSITE" id="PS50267">
    <property type="entry name" value="NA_NEUROTRAN_SYMP_3"/>
    <property type="match status" value="1"/>
</dbReference>
<evidence type="ECO:0000256" key="5">
    <source>
        <dbReference type="ARBA" id="ARBA00022989"/>
    </source>
</evidence>
<evidence type="ECO:0000256" key="6">
    <source>
        <dbReference type="ARBA" id="ARBA00023136"/>
    </source>
</evidence>
<comment type="caution">
    <text evidence="13">The sequence shown here is derived from an EMBL/GenBank/DDBJ whole genome shotgun (WGS) entry which is preliminary data.</text>
</comment>
<dbReference type="InterPro" id="IPR037272">
    <property type="entry name" value="SNS_sf"/>
</dbReference>
<dbReference type="GO" id="GO:0005283">
    <property type="term" value="F:amino acid:sodium symporter activity"/>
    <property type="evidence" value="ECO:0007669"/>
    <property type="project" value="TreeGrafter"/>
</dbReference>
<evidence type="ECO:0000256" key="8">
    <source>
        <dbReference type="PIRSR" id="PIRSR600175-1"/>
    </source>
</evidence>
<feature type="transmembrane region" description="Helical" evidence="12">
    <location>
        <begin position="590"/>
        <end position="615"/>
    </location>
</feature>
<evidence type="ECO:0000256" key="2">
    <source>
        <dbReference type="ARBA" id="ARBA00006459"/>
    </source>
</evidence>
<feature type="region of interest" description="Disordered" evidence="11">
    <location>
        <begin position="61"/>
        <end position="84"/>
    </location>
</feature>
<feature type="binding site" evidence="8">
    <location>
        <position position="105"/>
    </location>
    <ligand>
        <name>Na(+)</name>
        <dbReference type="ChEBI" id="CHEBI:29101"/>
        <label>1</label>
    </ligand>
</feature>
<dbReference type="Proteomes" id="UP000682733">
    <property type="component" value="Unassembled WGS sequence"/>
</dbReference>
<keyword evidence="3 10" id="KW-0813">Transport</keyword>
<dbReference type="Pfam" id="PF00209">
    <property type="entry name" value="SNF"/>
    <property type="match status" value="1"/>
</dbReference>
<dbReference type="GO" id="GO:0046872">
    <property type="term" value="F:metal ion binding"/>
    <property type="evidence" value="ECO:0007669"/>
    <property type="project" value="UniProtKB-KW"/>
</dbReference>
<evidence type="ECO:0000313" key="14">
    <source>
        <dbReference type="EMBL" id="CAF3823064.1"/>
    </source>
</evidence>
<evidence type="ECO:0000313" key="15">
    <source>
        <dbReference type="Proteomes" id="UP000677228"/>
    </source>
</evidence>
<feature type="transmembrane region" description="Helical" evidence="12">
    <location>
        <begin position="349"/>
        <end position="369"/>
    </location>
</feature>
<keyword evidence="4 10" id="KW-0812">Transmembrane</keyword>
<feature type="binding site" evidence="8">
    <location>
        <position position="458"/>
    </location>
    <ligand>
        <name>Na(+)</name>
        <dbReference type="ChEBI" id="CHEBI:29101"/>
        <label>1</label>
    </ligand>
</feature>
<reference evidence="13" key="1">
    <citation type="submission" date="2021-02" db="EMBL/GenBank/DDBJ databases">
        <authorList>
            <person name="Nowell W R."/>
        </authorList>
    </citation>
    <scope>NUCLEOTIDE SEQUENCE</scope>
</reference>
<feature type="binding site" evidence="8">
    <location>
        <position position="101"/>
    </location>
    <ligand>
        <name>Na(+)</name>
        <dbReference type="ChEBI" id="CHEBI:29101"/>
        <label>1</label>
    </ligand>
</feature>
<feature type="binding site" evidence="8">
    <location>
        <position position="454"/>
    </location>
    <ligand>
        <name>Na(+)</name>
        <dbReference type="ChEBI" id="CHEBI:29101"/>
        <label>1</label>
    </ligand>
</feature>
<name>A0A8S2E4M1_9BILA</name>
<sequence length="737" mass="83319">AQVQTLEDLVFTGNPLQQQYVKEEYWQAEVKSRLRSLKKLDDHFAVLKILCEKDEKLRPFRRQNRTTPNTSVVEQSAKDEGDSDEWDRPIEFVFSLISNSVGLGNVWRFPFLAANNGGGAFLIPYFILYFLIGAPLYYLELALGQFSSRGPAKVFMLSKGWQGIGFAMIINSVFTMLYYNVVISWALFYFILSFRKRLLWADCDNWWNTCDCFVPGGTGRPQSCPDPKNYDQNMTMNVTFINETKKTPATAEFYNILLLGKSDGLENFGVPGRYYALVLLGAWIIVCLCIIRGVKSSGKVAYFTAVFPYIVLLILIIQSATLKGASDGIKFYIIPKTEKIGEFSTWQAAATQVFFSLSLSFGSLIAYSSSNKFNNNFFKQMCIVVLCDCFTGIFAGFTVFSTIGFLAKELNTSVSDYAKSSGPGLAFITYPEAITKMSASPFFSIIFFLMLLALGLGSQFALTDVPVTSLCELYPRLKNKRSYVAITTCVTAYFVSLPFTCPGGYYWFELIQEYAAALSMVVVGFFEVICVSYIYGFNRFMNNVKMMLGKRVAEYYLFLTWNVTAPLLMLVVIISSLIQAKPLKSENYLFPTWSIAIGWIIFILCIIPIPIAYVVNYIKEYQQLRREESSVAISHGTDDHLNYTQNYEEKPRYLQAFLRNNAPADDWGPKKNMNHIGPYRHLNKNLQTINGYPVITENVLVDSSLAAKQPKLSVFPLIGGPLRHAPIPIIIEDIVQY</sequence>
<dbReference type="GO" id="GO:0005886">
    <property type="term" value="C:plasma membrane"/>
    <property type="evidence" value="ECO:0007669"/>
    <property type="project" value="TreeGrafter"/>
</dbReference>
<dbReference type="PRINTS" id="PR00176">
    <property type="entry name" value="NANEUSMPORT"/>
</dbReference>
<evidence type="ECO:0000256" key="11">
    <source>
        <dbReference type="SAM" id="MobiDB-lite"/>
    </source>
</evidence>
<evidence type="ECO:0000256" key="1">
    <source>
        <dbReference type="ARBA" id="ARBA00004141"/>
    </source>
</evidence>
<dbReference type="EMBL" id="CAJNOK010008203">
    <property type="protein sequence ID" value="CAF1057042.1"/>
    <property type="molecule type" value="Genomic_DNA"/>
</dbReference>
<keyword evidence="5 12" id="KW-1133">Transmembrane helix</keyword>
<dbReference type="GO" id="GO:0089718">
    <property type="term" value="P:amino acid import across plasma membrane"/>
    <property type="evidence" value="ECO:0007669"/>
    <property type="project" value="TreeGrafter"/>
</dbReference>
<feature type="transmembrane region" description="Helical" evidence="12">
    <location>
        <begin position="514"/>
        <end position="535"/>
    </location>
</feature>
<feature type="transmembrane region" description="Helical" evidence="12">
    <location>
        <begin position="122"/>
        <end position="143"/>
    </location>
</feature>
<keyword evidence="8" id="KW-0479">Metal-binding</keyword>
<feature type="transmembrane region" description="Helical" evidence="12">
    <location>
        <begin position="274"/>
        <end position="293"/>
    </location>
</feature>
<evidence type="ECO:0000256" key="4">
    <source>
        <dbReference type="ARBA" id="ARBA00022692"/>
    </source>
</evidence>
<organism evidence="13 15">
    <name type="scientific">Didymodactylos carnosus</name>
    <dbReference type="NCBI Taxonomy" id="1234261"/>
    <lineage>
        <taxon>Eukaryota</taxon>
        <taxon>Metazoa</taxon>
        <taxon>Spiralia</taxon>
        <taxon>Gnathifera</taxon>
        <taxon>Rotifera</taxon>
        <taxon>Eurotatoria</taxon>
        <taxon>Bdelloidea</taxon>
        <taxon>Philodinida</taxon>
        <taxon>Philodinidae</taxon>
        <taxon>Didymodactylos</taxon>
    </lineage>
</organism>
<feature type="non-terminal residue" evidence="13">
    <location>
        <position position="1"/>
    </location>
</feature>
<feature type="transmembrane region" description="Helical" evidence="12">
    <location>
        <begin position="381"/>
        <end position="407"/>
    </location>
</feature>
<evidence type="ECO:0000313" key="13">
    <source>
        <dbReference type="EMBL" id="CAF1057042.1"/>
    </source>
</evidence>